<keyword evidence="3" id="KW-0067">ATP-binding</keyword>
<dbReference type="Pfam" id="PF00005">
    <property type="entry name" value="ABC_tran"/>
    <property type="match status" value="1"/>
</dbReference>
<comment type="caution">
    <text evidence="5">The sequence shown here is derived from an EMBL/GenBank/DDBJ whole genome shotgun (WGS) entry which is preliminary data.</text>
</comment>
<dbReference type="AlphaFoldDB" id="U7QUH5"/>
<dbReference type="InterPro" id="IPR050763">
    <property type="entry name" value="ABC_transporter_ATP-binding"/>
</dbReference>
<proteinExistence type="predicted"/>
<keyword evidence="2" id="KW-0547">Nucleotide-binding</keyword>
<dbReference type="SMART" id="SM00382">
    <property type="entry name" value="AAA"/>
    <property type="match status" value="1"/>
</dbReference>
<evidence type="ECO:0000259" key="4">
    <source>
        <dbReference type="PROSITE" id="PS50893"/>
    </source>
</evidence>
<gene>
    <name evidence="5" type="ORF">O185_23040</name>
</gene>
<dbReference type="Proteomes" id="UP000017133">
    <property type="component" value="Unassembled WGS sequence"/>
</dbReference>
<dbReference type="InterPro" id="IPR003439">
    <property type="entry name" value="ABC_transporter-like_ATP-bd"/>
</dbReference>
<dbReference type="InterPro" id="IPR003593">
    <property type="entry name" value="AAA+_ATPase"/>
</dbReference>
<dbReference type="InterPro" id="IPR017871">
    <property type="entry name" value="ABC_transporter-like_CS"/>
</dbReference>
<evidence type="ECO:0000256" key="1">
    <source>
        <dbReference type="ARBA" id="ARBA00022448"/>
    </source>
</evidence>
<dbReference type="EMBL" id="AXDT01000270">
    <property type="protein sequence ID" value="ERT10760.1"/>
    <property type="molecule type" value="Genomic_DNA"/>
</dbReference>
<feature type="domain" description="ABC transporter" evidence="4">
    <location>
        <begin position="2"/>
        <end position="197"/>
    </location>
</feature>
<evidence type="ECO:0000313" key="6">
    <source>
        <dbReference type="Proteomes" id="UP000017133"/>
    </source>
</evidence>
<dbReference type="InterPro" id="IPR027417">
    <property type="entry name" value="P-loop_NTPase"/>
</dbReference>
<dbReference type="CDD" id="cd03230">
    <property type="entry name" value="ABC_DR_subfamily_A"/>
    <property type="match status" value="1"/>
</dbReference>
<dbReference type="GO" id="GO:0016887">
    <property type="term" value="F:ATP hydrolysis activity"/>
    <property type="evidence" value="ECO:0007669"/>
    <property type="project" value="InterPro"/>
</dbReference>
<dbReference type="PROSITE" id="PS00211">
    <property type="entry name" value="ABC_TRANSPORTER_1"/>
    <property type="match status" value="1"/>
</dbReference>
<evidence type="ECO:0000313" key="5">
    <source>
        <dbReference type="EMBL" id="ERT10760.1"/>
    </source>
</evidence>
<reference evidence="5 6" key="1">
    <citation type="submission" date="2013-10" db="EMBL/GenBank/DDBJ databases">
        <title>Whole Genome Shotgun Sequence of Photorhabdus temperata J3.</title>
        <authorList>
            <person name="Park G.-S."/>
            <person name="Hong S.-J."/>
            <person name="Shin J.-H."/>
        </authorList>
    </citation>
    <scope>NUCLEOTIDE SEQUENCE [LARGE SCALE GENOMIC DNA]</scope>
    <source>
        <strain evidence="5 6">J3</strain>
    </source>
</reference>
<sequence length="272" mass="29484">MVGLLGPSGAGKTTLLSLLMGIRQPTTGTIRVLGGDPRKRSVRERLGVTPQETSLPQALTVSETIKLVSAHFKKSTDPGELIEAFNLSALLNRRCCTLSGGQRRRVAVALAFAGNPSLVLLDEPTTGLDPKSRRTMWGLIRDRHAAGTSIVITSHYLEEVEELAERVVVLDNGHILADDTVSVLIGSFATKSVSLVTEDIALCYSFSSAVGKPKIREGNVVSIQTNNSDDLIREIVRSAISFSDLWIEKATLDEAFLAIMNRSESEKEDFHA</sequence>
<dbReference type="SUPFAM" id="SSF52540">
    <property type="entry name" value="P-loop containing nucleoside triphosphate hydrolases"/>
    <property type="match status" value="1"/>
</dbReference>
<accession>U7QUH5</accession>
<name>U7QUH5_PHOTE</name>
<organism evidence="5 6">
    <name type="scientific">Photorhabdus temperata J3</name>
    <dbReference type="NCBI Taxonomy" id="1389415"/>
    <lineage>
        <taxon>Bacteria</taxon>
        <taxon>Pseudomonadati</taxon>
        <taxon>Pseudomonadota</taxon>
        <taxon>Gammaproteobacteria</taxon>
        <taxon>Enterobacterales</taxon>
        <taxon>Morganellaceae</taxon>
        <taxon>Photorhabdus</taxon>
    </lineage>
</organism>
<evidence type="ECO:0000256" key="3">
    <source>
        <dbReference type="ARBA" id="ARBA00022840"/>
    </source>
</evidence>
<dbReference type="PANTHER" id="PTHR42711">
    <property type="entry name" value="ABC TRANSPORTER ATP-BINDING PROTEIN"/>
    <property type="match status" value="1"/>
</dbReference>
<evidence type="ECO:0000256" key="2">
    <source>
        <dbReference type="ARBA" id="ARBA00022741"/>
    </source>
</evidence>
<dbReference type="GO" id="GO:0005524">
    <property type="term" value="F:ATP binding"/>
    <property type="evidence" value="ECO:0007669"/>
    <property type="project" value="UniProtKB-KW"/>
</dbReference>
<keyword evidence="1" id="KW-0813">Transport</keyword>
<dbReference type="PROSITE" id="PS50893">
    <property type="entry name" value="ABC_TRANSPORTER_2"/>
    <property type="match status" value="1"/>
</dbReference>
<keyword evidence="6" id="KW-1185">Reference proteome</keyword>
<dbReference type="PATRIC" id="fig|1389415.4.peg.4601"/>
<protein>
    <recommendedName>
        <fullName evidence="4">ABC transporter domain-containing protein</fullName>
    </recommendedName>
</protein>
<dbReference type="PANTHER" id="PTHR42711:SF17">
    <property type="entry name" value="ABC TRANSPORTER ATP-BINDING PROTEIN"/>
    <property type="match status" value="1"/>
</dbReference>
<dbReference type="Gene3D" id="3.40.50.300">
    <property type="entry name" value="P-loop containing nucleotide triphosphate hydrolases"/>
    <property type="match status" value="1"/>
</dbReference>